<sequence length="632" mass="71388">MKLKKINVLIAAFTAVVIVFMVSSCDKDSNTIGAEILGNGNYETKKAAFDVIAYNRKLKRVRTNGLSHYQLGSYVHPVYGRTKSKIVSQLQLSSSNPRFGVYTADKELENYEINQEYAADETKDTVLVDDEMETITGVYLNIPFFSDQVADSDGDGANDEIDPEPEVFNSDADGDGVIAPLDSNDNDENTDYDGDGVKDGDESENGTSPYLADSDNDGINDADDSVVNCSVSKFELDSIFGNRDESFTIKISRVTDYIQSLDPDTNFQDGKMYFSDDTFNVDPTPLFESNYQLTENNYIIERPNTSCDNDETAEDESITCETIPAGIRIKLNDDVSIFQEILNKEGSDELFSNDNFEEYFRGLMIEVEANNLLMLLNVSDAFISMEYTYKRVLDVNRCEEDAEELREIVDWYDSFRIELSGQIINLFEDEAYPGEVTIDEENPDNLYVKGGSGTYVELNLFDEDKSVLDTIPSTWLINEANLVFHVNKEELANYSDIENPSRLYLYDLNNEAVLIDYNFDFIGNTGDNNTSYSIYGGIFEDNDTGPKYKFRITEHINRIIRRDSTNTRLGLFVTSNIRNVVNVASNNTIEEEKEMLIPQASIINPFGTILYGANGNVPEEKRLRLEIYYTKP</sequence>
<name>A0A9E6ZVX6_9FLAO</name>
<dbReference type="InterPro" id="IPR028974">
    <property type="entry name" value="TSP_type-3_rpt"/>
</dbReference>
<accession>A0A9E6ZVX6</accession>
<keyword evidence="2" id="KW-0732">Signal</keyword>
<dbReference type="KEGG" id="fbm:MQE35_10710"/>
<dbReference type="RefSeq" id="WP_255841373.1">
    <property type="nucleotide sequence ID" value="NZ_CP094358.1"/>
</dbReference>
<gene>
    <name evidence="3" type="ORF">MQE35_10710</name>
</gene>
<feature type="compositionally biased region" description="Acidic residues" evidence="1">
    <location>
        <begin position="151"/>
        <end position="165"/>
    </location>
</feature>
<organism evidence="3 4">
    <name type="scientific">Abyssalbus ytuae</name>
    <dbReference type="NCBI Taxonomy" id="2926907"/>
    <lineage>
        <taxon>Bacteria</taxon>
        <taxon>Pseudomonadati</taxon>
        <taxon>Bacteroidota</taxon>
        <taxon>Flavobacteriia</taxon>
        <taxon>Flavobacteriales</taxon>
        <taxon>Flavobacteriaceae</taxon>
        <taxon>Abyssalbus</taxon>
    </lineage>
</organism>
<keyword evidence="4" id="KW-1185">Reference proteome</keyword>
<protein>
    <submittedName>
        <fullName evidence="3">DUF4270 family protein</fullName>
    </submittedName>
</protein>
<dbReference type="EMBL" id="CP094358">
    <property type="protein sequence ID" value="UOB16207.1"/>
    <property type="molecule type" value="Genomic_DNA"/>
</dbReference>
<evidence type="ECO:0000313" key="3">
    <source>
        <dbReference type="EMBL" id="UOB16207.1"/>
    </source>
</evidence>
<evidence type="ECO:0000313" key="4">
    <source>
        <dbReference type="Proteomes" id="UP000831290"/>
    </source>
</evidence>
<feature type="compositionally biased region" description="Acidic residues" evidence="1">
    <location>
        <begin position="184"/>
        <end position="194"/>
    </location>
</feature>
<dbReference type="Pfam" id="PF14092">
    <property type="entry name" value="DUF4270"/>
    <property type="match status" value="1"/>
</dbReference>
<feature type="chain" id="PRO_5039085695" evidence="2">
    <location>
        <begin position="25"/>
        <end position="632"/>
    </location>
</feature>
<dbReference type="GO" id="GO:0005509">
    <property type="term" value="F:calcium ion binding"/>
    <property type="evidence" value="ECO:0007669"/>
    <property type="project" value="InterPro"/>
</dbReference>
<proteinExistence type="predicted"/>
<evidence type="ECO:0000256" key="1">
    <source>
        <dbReference type="SAM" id="MobiDB-lite"/>
    </source>
</evidence>
<feature type="region of interest" description="Disordered" evidence="1">
    <location>
        <begin position="151"/>
        <end position="218"/>
    </location>
</feature>
<dbReference type="Proteomes" id="UP000831290">
    <property type="component" value="Chromosome"/>
</dbReference>
<dbReference type="PROSITE" id="PS51257">
    <property type="entry name" value="PROKAR_LIPOPROTEIN"/>
    <property type="match status" value="1"/>
</dbReference>
<dbReference type="AlphaFoldDB" id="A0A9E6ZVX6"/>
<dbReference type="InterPro" id="IPR025366">
    <property type="entry name" value="DUF4270"/>
</dbReference>
<reference evidence="3" key="1">
    <citation type="submission" date="2022-03" db="EMBL/GenBank/DDBJ databases">
        <title>Description of Abyssus ytuae gen. nov., sp. nov., a novel member of the family Flavobacteriaceae isolated from the sediment of Mariana Trench.</title>
        <authorList>
            <person name="Zhang J."/>
            <person name="Xu X."/>
        </authorList>
    </citation>
    <scope>NUCLEOTIDE SEQUENCE</scope>
    <source>
        <strain evidence="3">MT3330</strain>
    </source>
</reference>
<feature type="signal peptide" evidence="2">
    <location>
        <begin position="1"/>
        <end position="24"/>
    </location>
</feature>
<evidence type="ECO:0000256" key="2">
    <source>
        <dbReference type="SAM" id="SignalP"/>
    </source>
</evidence>
<dbReference type="Gene3D" id="4.10.1080.10">
    <property type="entry name" value="TSP type-3 repeat"/>
    <property type="match status" value="1"/>
</dbReference>